<protein>
    <recommendedName>
        <fullName evidence="4">ABC transporter permease</fullName>
    </recommendedName>
</protein>
<accession>A0ABQ4SHE5</accession>
<dbReference type="Proteomes" id="UP001055153">
    <property type="component" value="Unassembled WGS sequence"/>
</dbReference>
<evidence type="ECO:0000313" key="3">
    <source>
        <dbReference type="Proteomes" id="UP001055153"/>
    </source>
</evidence>
<reference evidence="2" key="2">
    <citation type="submission" date="2021-08" db="EMBL/GenBank/DDBJ databases">
        <authorList>
            <person name="Tani A."/>
            <person name="Ola A."/>
            <person name="Ogura Y."/>
            <person name="Katsura K."/>
            <person name="Hayashi T."/>
        </authorList>
    </citation>
    <scope>NUCLEOTIDE SEQUENCE</scope>
    <source>
        <strain evidence="2">DSM 17168</strain>
    </source>
</reference>
<sequence length="77" mass="7509">MTTPTRSSGPLVSGPLVSGPLVSGLWLGRKVRRLAGAAAGGLALLALSLLLGRSPHDVLAALPGAPGEADPDFGIGG</sequence>
<evidence type="ECO:0000256" key="1">
    <source>
        <dbReference type="SAM" id="Phobius"/>
    </source>
</evidence>
<feature type="transmembrane region" description="Helical" evidence="1">
    <location>
        <begin position="34"/>
        <end position="52"/>
    </location>
</feature>
<keyword evidence="3" id="KW-1185">Reference proteome</keyword>
<comment type="caution">
    <text evidence="2">The sequence shown here is derived from an EMBL/GenBank/DDBJ whole genome shotgun (WGS) entry which is preliminary data.</text>
</comment>
<gene>
    <name evidence="2" type="ORF">GMJLKIPL_3243</name>
</gene>
<keyword evidence="1" id="KW-0812">Transmembrane</keyword>
<evidence type="ECO:0008006" key="4">
    <source>
        <dbReference type="Google" id="ProtNLM"/>
    </source>
</evidence>
<dbReference type="EMBL" id="BPQQ01000036">
    <property type="protein sequence ID" value="GJE01313.1"/>
    <property type="molecule type" value="Genomic_DNA"/>
</dbReference>
<proteinExistence type="predicted"/>
<keyword evidence="1" id="KW-0472">Membrane</keyword>
<name>A0ABQ4SHE5_9HYPH</name>
<evidence type="ECO:0000313" key="2">
    <source>
        <dbReference type="EMBL" id="GJE01313.1"/>
    </source>
</evidence>
<organism evidence="2 3">
    <name type="scientific">Methylobacterium isbiliense</name>
    <dbReference type="NCBI Taxonomy" id="315478"/>
    <lineage>
        <taxon>Bacteria</taxon>
        <taxon>Pseudomonadati</taxon>
        <taxon>Pseudomonadota</taxon>
        <taxon>Alphaproteobacteria</taxon>
        <taxon>Hyphomicrobiales</taxon>
        <taxon>Methylobacteriaceae</taxon>
        <taxon>Methylobacterium</taxon>
    </lineage>
</organism>
<reference evidence="2" key="1">
    <citation type="journal article" date="2021" name="Front. Microbiol.">
        <title>Comprehensive Comparative Genomics and Phenotyping of Methylobacterium Species.</title>
        <authorList>
            <person name="Alessa O."/>
            <person name="Ogura Y."/>
            <person name="Fujitani Y."/>
            <person name="Takami H."/>
            <person name="Hayashi T."/>
            <person name="Sahin N."/>
            <person name="Tani A."/>
        </authorList>
    </citation>
    <scope>NUCLEOTIDE SEQUENCE</scope>
    <source>
        <strain evidence="2">DSM 17168</strain>
    </source>
</reference>
<keyword evidence="1" id="KW-1133">Transmembrane helix</keyword>
<dbReference type="RefSeq" id="WP_238236142.1">
    <property type="nucleotide sequence ID" value="NZ_BPQQ01000036.1"/>
</dbReference>